<feature type="region of interest" description="Disordered" evidence="12">
    <location>
        <begin position="387"/>
        <end position="413"/>
    </location>
</feature>
<evidence type="ECO:0000256" key="6">
    <source>
        <dbReference type="ARBA" id="ARBA00022776"/>
    </source>
</evidence>
<evidence type="ECO:0000256" key="7">
    <source>
        <dbReference type="ARBA" id="ARBA00023054"/>
    </source>
</evidence>
<feature type="coiled-coil region" evidence="11">
    <location>
        <begin position="359"/>
        <end position="386"/>
    </location>
</feature>
<dbReference type="InterPro" id="IPR024704">
    <property type="entry name" value="SMC"/>
</dbReference>
<evidence type="ECO:0000259" key="13">
    <source>
        <dbReference type="SMART" id="SM00968"/>
    </source>
</evidence>
<dbReference type="InterPro" id="IPR010935">
    <property type="entry name" value="SMC_hinge"/>
</dbReference>
<evidence type="ECO:0000256" key="8">
    <source>
        <dbReference type="ARBA" id="ARBA00023242"/>
    </source>
</evidence>
<evidence type="ECO:0000256" key="1">
    <source>
        <dbReference type="ARBA" id="ARBA00004123"/>
    </source>
</evidence>
<dbReference type="OrthoDB" id="5575062at2759"/>
<keyword evidence="4" id="KW-0158">Chromosome</keyword>
<dbReference type="Gene3D" id="1.20.5.340">
    <property type="match status" value="1"/>
</dbReference>
<keyword evidence="6" id="KW-0498">Mitosis</keyword>
<accession>A0A9P6QLL3</accession>
<feature type="region of interest" description="Disordered" evidence="12">
    <location>
        <begin position="992"/>
        <end position="1025"/>
    </location>
</feature>
<keyword evidence="5" id="KW-0132">Cell division</keyword>
<dbReference type="EMBL" id="JAAAJB010000052">
    <property type="protein sequence ID" value="KAG0268385.1"/>
    <property type="molecule type" value="Genomic_DNA"/>
</dbReference>
<dbReference type="InterPro" id="IPR003395">
    <property type="entry name" value="RecF/RecN/SMC_N"/>
</dbReference>
<evidence type="ECO:0000256" key="12">
    <source>
        <dbReference type="SAM" id="MobiDB-lite"/>
    </source>
</evidence>
<evidence type="ECO:0000256" key="10">
    <source>
        <dbReference type="PIRNR" id="PIRNR005719"/>
    </source>
</evidence>
<feature type="coiled-coil region" evidence="11">
    <location>
        <begin position="275"/>
        <end position="307"/>
    </location>
</feature>
<dbReference type="Pfam" id="PF06470">
    <property type="entry name" value="SMC_hinge"/>
    <property type="match status" value="1"/>
</dbReference>
<feature type="compositionally biased region" description="Low complexity" evidence="12">
    <location>
        <begin position="80"/>
        <end position="91"/>
    </location>
</feature>
<feature type="compositionally biased region" description="Polar residues" evidence="12">
    <location>
        <begin position="1052"/>
        <end position="1061"/>
    </location>
</feature>
<feature type="compositionally biased region" description="Polar residues" evidence="12">
    <location>
        <begin position="1069"/>
        <end position="1079"/>
    </location>
</feature>
<dbReference type="GO" id="GO:0008278">
    <property type="term" value="C:cohesin complex"/>
    <property type="evidence" value="ECO:0007669"/>
    <property type="project" value="InterPro"/>
</dbReference>
<dbReference type="PIRSF" id="PIRSF005719">
    <property type="entry name" value="SMC"/>
    <property type="match status" value="1"/>
</dbReference>
<reference evidence="14" key="1">
    <citation type="journal article" date="2020" name="Fungal Divers.">
        <title>Resolving the Mortierellaceae phylogeny through synthesis of multi-gene phylogenetics and phylogenomics.</title>
        <authorList>
            <person name="Vandepol N."/>
            <person name="Liber J."/>
            <person name="Desiro A."/>
            <person name="Na H."/>
            <person name="Kennedy M."/>
            <person name="Barry K."/>
            <person name="Grigoriev I.V."/>
            <person name="Miller A.N."/>
            <person name="O'Donnell K."/>
            <person name="Stajich J.E."/>
            <person name="Bonito G."/>
        </authorList>
    </citation>
    <scope>NUCLEOTIDE SEQUENCE</scope>
    <source>
        <strain evidence="14">BC1065</strain>
    </source>
</reference>
<feature type="coiled-coil region" evidence="11">
    <location>
        <begin position="428"/>
        <end position="479"/>
    </location>
</feature>
<dbReference type="GO" id="GO:0016887">
    <property type="term" value="F:ATP hydrolysis activity"/>
    <property type="evidence" value="ECO:0007669"/>
    <property type="project" value="InterPro"/>
</dbReference>
<keyword evidence="7 11" id="KW-0175">Coiled coil</keyword>
<protein>
    <recommendedName>
        <fullName evidence="10">Structural maintenance of chromosomes protein</fullName>
    </recommendedName>
</protein>
<comment type="caution">
    <text evidence="14">The sequence shown here is derived from an EMBL/GenBank/DDBJ whole genome shotgun (WGS) entry which is preliminary data.</text>
</comment>
<evidence type="ECO:0000256" key="11">
    <source>
        <dbReference type="SAM" id="Coils"/>
    </source>
</evidence>
<feature type="region of interest" description="Disordered" evidence="12">
    <location>
        <begin position="1052"/>
        <end position="1089"/>
    </location>
</feature>
<dbReference type="GO" id="GO:0007062">
    <property type="term" value="P:sister chromatid cohesion"/>
    <property type="evidence" value="ECO:0007669"/>
    <property type="project" value="InterPro"/>
</dbReference>
<feature type="coiled-coil region" evidence="11">
    <location>
        <begin position="754"/>
        <end position="959"/>
    </location>
</feature>
<evidence type="ECO:0000256" key="9">
    <source>
        <dbReference type="ARBA" id="ARBA00023306"/>
    </source>
</evidence>
<keyword evidence="8 10" id="KW-0539">Nucleus</keyword>
<dbReference type="PANTHER" id="PTHR18937:SF12">
    <property type="entry name" value="STRUCTURAL MAINTENANCE OF CHROMOSOMES PROTEIN"/>
    <property type="match status" value="1"/>
</dbReference>
<keyword evidence="15" id="KW-1185">Reference proteome</keyword>
<evidence type="ECO:0000256" key="5">
    <source>
        <dbReference type="ARBA" id="ARBA00022618"/>
    </source>
</evidence>
<sequence length="1318" mass="149742">MGRLHRIELENFKSYKGHQTIGPFNDFTCVIGPNGAGKSNLMDAISFVLGVKSAQLRSSQLRELIYRDRVEEGQARPGQSAGRGAVAGSSRAARESDADPRKAWVMAVYIDNDNREVRFTRSINMAGVSEFKINNKAMLYSDYDKQLRKYNILVKARNFLVFQGDVEAIASQSPKDLTRLLEQISGSLELKQEYDRLQLEQERAVENSTFNFQKKKGINAEIKQYQEQKAEAERYETLQEEKANLTVQYLLWKLFHIERNITETETAIHGKTDLLDPAQDQLKLAEKELANAKKEQALAQRETFRKERSITKRDKALGELNPEVLSLEEKISHVTKKLKTTQANGVTVQETHAKQAQVVATLESDLASVERMASKFEQKARALEEEAARGGAAGSGSSGVAMSAEDQAEYRSKKEEVALRTVVQSQQLSQLRRNIKGQKAETRKWVEEVEELKQQRGKLTEQEQQLTEHQQKMEVDLANTLQEQGRVQQELQHLSHERTRIEKSEVELNEKLTSVLNQLMEAKLDQRETEKEQKLKEVVKSLKRIFPGVHGRVTELCKPTQRKYDAAMAVILGRHMDAIVVDREKTAVECIQFLREQRSGHATFLPLDTLVVKPVNDRLRGLAKGARLAVDVVQYDGMLERAIQYVCSNTLVCDSVDVAKHICYELGQKVKAVALDGTVFHKSGLITGGTSGVGSGGARRWEEAAVDELKRRRDSILQQLNELAKSKKRGMPEETLKSELAGIESRLGFAREDLSATRRKLNGVREELQVVEAALAEKTPLADRATRDLAEQELQISAVEAVVHRVEDEVFGAFCTKIGVANIREYEEQKLKRQQELAEERSRYETLLSKLRNRLSFESLQLKETSERLARLESALQAETQRLDEFERERDELQASQADIRKEIRALQRELEQAQQRSQAKSDQVNQLKKQVTRAQKHVDQLMREIGTKESLVEKLDSERSSILRKCKLEQIEIPMTKGSLDSISMEDIDSIRRTSSGGGGHDDDMDVDEDVEQQQRRTSQTPKSQEWAIVIDFSDLDRDLRQALPMMADLSSSLGSSQDNAAGAMQRLSLTQSSQDTSMAEPEAPEGTMEKVENDFLDRLKKFSDEMERLAPSLRALERQDNIEARLRQTDREFSAARRSAKTIKEQFSVVKQERYDRFQQAFTHISERIDEIYKELTRSTAFPMGGTAYLSLEDTEEPYLDGVRYHAMPPLKRFRDMEQLSGGEKTIAALALLFAIHSYRPSPFFVLDEVDAALDNMNVARIGHYLQQHASPNLQFIVISLKNSLYERGQGLVGIYRDQEVNSSKTLTLQLDKYEE</sequence>
<dbReference type="Gene3D" id="3.40.50.300">
    <property type="entry name" value="P-loop containing nucleotide triphosphate hydrolases"/>
    <property type="match status" value="2"/>
</dbReference>
<feature type="compositionally biased region" description="Acidic residues" evidence="12">
    <location>
        <begin position="1004"/>
        <end position="1013"/>
    </location>
</feature>
<dbReference type="SUPFAM" id="SSF52540">
    <property type="entry name" value="P-loop containing nucleoside triphosphate hydrolases"/>
    <property type="match status" value="2"/>
</dbReference>
<dbReference type="GO" id="GO:0003677">
    <property type="term" value="F:DNA binding"/>
    <property type="evidence" value="ECO:0007669"/>
    <property type="project" value="TreeGrafter"/>
</dbReference>
<dbReference type="InterPro" id="IPR028468">
    <property type="entry name" value="Smc1_ABC"/>
</dbReference>
<feature type="domain" description="SMC hinge" evidence="13">
    <location>
        <begin position="547"/>
        <end position="663"/>
    </location>
</feature>
<keyword evidence="9" id="KW-0131">Cell cycle</keyword>
<dbReference type="InterPro" id="IPR036277">
    <property type="entry name" value="SMC_hinge_sf"/>
</dbReference>
<dbReference type="CDD" id="cd03275">
    <property type="entry name" value="ABC_SMC1_euk"/>
    <property type="match status" value="2"/>
</dbReference>
<evidence type="ECO:0000256" key="3">
    <source>
        <dbReference type="ARBA" id="ARBA00005597"/>
    </source>
</evidence>
<dbReference type="GO" id="GO:0051301">
    <property type="term" value="P:cell division"/>
    <property type="evidence" value="ECO:0007669"/>
    <property type="project" value="UniProtKB-KW"/>
</dbReference>
<dbReference type="Gene3D" id="3.30.70.1620">
    <property type="match status" value="1"/>
</dbReference>
<name>A0A9P6QLL3_9FUNG</name>
<gene>
    <name evidence="14" type="primary">SMC1</name>
    <name evidence="14" type="ORF">DFQ27_006879</name>
</gene>
<comment type="similarity">
    <text evidence="3">Belongs to the SMC family. SMC1 subfamily.</text>
</comment>
<proteinExistence type="inferred from homology"/>
<comment type="subcellular location">
    <subcellularLocation>
        <location evidence="2">Chromosome</location>
    </subcellularLocation>
    <subcellularLocation>
        <location evidence="1 10">Nucleus</location>
    </subcellularLocation>
</comment>
<evidence type="ECO:0000313" key="15">
    <source>
        <dbReference type="Proteomes" id="UP000807716"/>
    </source>
</evidence>
<evidence type="ECO:0000256" key="4">
    <source>
        <dbReference type="ARBA" id="ARBA00022454"/>
    </source>
</evidence>
<dbReference type="Pfam" id="PF02463">
    <property type="entry name" value="SMC_N"/>
    <property type="match status" value="1"/>
</dbReference>
<dbReference type="SMART" id="SM00968">
    <property type="entry name" value="SMC_hinge"/>
    <property type="match status" value="1"/>
</dbReference>
<dbReference type="GO" id="GO:0005524">
    <property type="term" value="F:ATP binding"/>
    <property type="evidence" value="ECO:0007669"/>
    <property type="project" value="InterPro"/>
</dbReference>
<dbReference type="SUPFAM" id="SSF75553">
    <property type="entry name" value="Smc hinge domain"/>
    <property type="match status" value="1"/>
</dbReference>
<dbReference type="Proteomes" id="UP000807716">
    <property type="component" value="Unassembled WGS sequence"/>
</dbReference>
<feature type="region of interest" description="Disordered" evidence="12">
    <location>
        <begin position="72"/>
        <end position="94"/>
    </location>
</feature>
<dbReference type="Gene3D" id="1.20.1060.20">
    <property type="match status" value="1"/>
</dbReference>
<dbReference type="InterPro" id="IPR027417">
    <property type="entry name" value="P-loop_NTPase"/>
</dbReference>
<evidence type="ECO:0000313" key="14">
    <source>
        <dbReference type="EMBL" id="KAG0268385.1"/>
    </source>
</evidence>
<organism evidence="14 15">
    <name type="scientific">Actinomortierella ambigua</name>
    <dbReference type="NCBI Taxonomy" id="1343610"/>
    <lineage>
        <taxon>Eukaryota</taxon>
        <taxon>Fungi</taxon>
        <taxon>Fungi incertae sedis</taxon>
        <taxon>Mucoromycota</taxon>
        <taxon>Mortierellomycotina</taxon>
        <taxon>Mortierellomycetes</taxon>
        <taxon>Mortierellales</taxon>
        <taxon>Mortierellaceae</taxon>
        <taxon>Actinomortierella</taxon>
    </lineage>
</organism>
<feature type="coiled-coil region" evidence="11">
    <location>
        <begin position="187"/>
        <end position="248"/>
    </location>
</feature>
<evidence type="ECO:0000256" key="2">
    <source>
        <dbReference type="ARBA" id="ARBA00004286"/>
    </source>
</evidence>
<dbReference type="PANTHER" id="PTHR18937">
    <property type="entry name" value="STRUCTURAL MAINTENANCE OF CHROMOSOMES SMC FAMILY MEMBER"/>
    <property type="match status" value="1"/>
</dbReference>
<dbReference type="GO" id="GO:0005634">
    <property type="term" value="C:nucleus"/>
    <property type="evidence" value="ECO:0007669"/>
    <property type="project" value="UniProtKB-SubCell"/>
</dbReference>